<gene>
    <name evidence="1" type="ORF">GCM10009096_19100</name>
</gene>
<evidence type="ECO:0000313" key="1">
    <source>
        <dbReference type="EMBL" id="GAA0477391.1"/>
    </source>
</evidence>
<dbReference type="Proteomes" id="UP001500713">
    <property type="component" value="Unassembled WGS sequence"/>
</dbReference>
<organism evidence="1 2">
    <name type="scientific">Parasphingorhabdus litoris</name>
    <dbReference type="NCBI Taxonomy" id="394733"/>
    <lineage>
        <taxon>Bacteria</taxon>
        <taxon>Pseudomonadati</taxon>
        <taxon>Pseudomonadota</taxon>
        <taxon>Alphaproteobacteria</taxon>
        <taxon>Sphingomonadales</taxon>
        <taxon>Sphingomonadaceae</taxon>
        <taxon>Parasphingorhabdus</taxon>
    </lineage>
</organism>
<proteinExistence type="predicted"/>
<dbReference type="EMBL" id="BAAAEM010000002">
    <property type="protein sequence ID" value="GAA0477391.1"/>
    <property type="molecule type" value="Genomic_DNA"/>
</dbReference>
<sequence length="56" mass="6300">MTAKDAKAVIANQSEIRQPSVVTLNHRSQVFIIGEYNDSKTFSFARHKINPRALVT</sequence>
<evidence type="ECO:0000313" key="2">
    <source>
        <dbReference type="Proteomes" id="UP001500713"/>
    </source>
</evidence>
<accession>A0ABN1AII8</accession>
<name>A0ABN1AII8_9SPHN</name>
<comment type="caution">
    <text evidence="1">The sequence shown here is derived from an EMBL/GenBank/DDBJ whole genome shotgun (WGS) entry which is preliminary data.</text>
</comment>
<protein>
    <submittedName>
        <fullName evidence="1">Uncharacterized protein</fullName>
    </submittedName>
</protein>
<keyword evidence="2" id="KW-1185">Reference proteome</keyword>
<reference evidence="1 2" key="1">
    <citation type="journal article" date="2019" name="Int. J. Syst. Evol. Microbiol.">
        <title>The Global Catalogue of Microorganisms (GCM) 10K type strain sequencing project: providing services to taxonomists for standard genome sequencing and annotation.</title>
        <authorList>
            <consortium name="The Broad Institute Genomics Platform"/>
            <consortium name="The Broad Institute Genome Sequencing Center for Infectious Disease"/>
            <person name="Wu L."/>
            <person name="Ma J."/>
        </authorList>
    </citation>
    <scope>NUCLEOTIDE SEQUENCE [LARGE SCALE GENOMIC DNA]</scope>
    <source>
        <strain evidence="1 2">JCM 14162</strain>
    </source>
</reference>